<dbReference type="OrthoDB" id="1684102at2759"/>
<protein>
    <submittedName>
        <fullName evidence="9">Neutral amino acid transporter</fullName>
    </submittedName>
</protein>
<dbReference type="Proteomes" id="UP000605846">
    <property type="component" value="Unassembled WGS sequence"/>
</dbReference>
<feature type="region of interest" description="Disordered" evidence="6">
    <location>
        <begin position="201"/>
        <end position="256"/>
    </location>
</feature>
<feature type="compositionally biased region" description="Low complexity" evidence="6">
    <location>
        <begin position="28"/>
        <end position="38"/>
    </location>
</feature>
<feature type="transmembrane region" description="Helical" evidence="7">
    <location>
        <begin position="650"/>
        <end position="671"/>
    </location>
</feature>
<name>A0A8H7ENF0_9FUNG</name>
<comment type="caution">
    <text evidence="9">The sequence shown here is derived from an EMBL/GenBank/DDBJ whole genome shotgun (WGS) entry which is preliminary data.</text>
</comment>
<organism evidence="9 10">
    <name type="scientific">Apophysomyces ossiformis</name>
    <dbReference type="NCBI Taxonomy" id="679940"/>
    <lineage>
        <taxon>Eukaryota</taxon>
        <taxon>Fungi</taxon>
        <taxon>Fungi incertae sedis</taxon>
        <taxon>Mucoromycota</taxon>
        <taxon>Mucoromycotina</taxon>
        <taxon>Mucoromycetes</taxon>
        <taxon>Mucorales</taxon>
        <taxon>Mucorineae</taxon>
        <taxon>Mucoraceae</taxon>
        <taxon>Apophysomyces</taxon>
    </lineage>
</organism>
<accession>A0A8H7ENF0</accession>
<feature type="transmembrane region" description="Helical" evidence="7">
    <location>
        <begin position="428"/>
        <end position="449"/>
    </location>
</feature>
<evidence type="ECO:0000256" key="4">
    <source>
        <dbReference type="ARBA" id="ARBA00022989"/>
    </source>
</evidence>
<feature type="transmembrane region" description="Helical" evidence="7">
    <location>
        <begin position="617"/>
        <end position="638"/>
    </location>
</feature>
<dbReference type="GO" id="GO:0015179">
    <property type="term" value="F:L-amino acid transmembrane transporter activity"/>
    <property type="evidence" value="ECO:0007669"/>
    <property type="project" value="TreeGrafter"/>
</dbReference>
<dbReference type="InterPro" id="IPR013057">
    <property type="entry name" value="AA_transpt_TM"/>
</dbReference>
<feature type="transmembrane region" description="Helical" evidence="7">
    <location>
        <begin position="469"/>
        <end position="491"/>
    </location>
</feature>
<feature type="transmembrane region" description="Helical" evidence="7">
    <location>
        <begin position="592"/>
        <end position="611"/>
    </location>
</feature>
<evidence type="ECO:0000256" key="5">
    <source>
        <dbReference type="ARBA" id="ARBA00023136"/>
    </source>
</evidence>
<feature type="transmembrane region" description="Helical" evidence="7">
    <location>
        <begin position="503"/>
        <end position="526"/>
    </location>
</feature>
<proteinExistence type="inferred from homology"/>
<feature type="compositionally biased region" description="Basic and acidic residues" evidence="6">
    <location>
        <begin position="903"/>
        <end position="913"/>
    </location>
</feature>
<evidence type="ECO:0000256" key="6">
    <source>
        <dbReference type="SAM" id="MobiDB-lite"/>
    </source>
</evidence>
<feature type="transmembrane region" description="Helical" evidence="7">
    <location>
        <begin position="830"/>
        <end position="849"/>
    </location>
</feature>
<comment type="subcellular location">
    <subcellularLocation>
        <location evidence="1">Membrane</location>
        <topology evidence="1">Multi-pass membrane protein</topology>
    </subcellularLocation>
</comment>
<sequence>MERSWTIDLPVEQVAKVVKRHLVFQPTQSYGSSSSSHVPIPPSRRQQHHHKKDERRHEFPTYSTHHVLPGGSVLDEIYKWTAQVEHTQQRRQRSQSISLPAVREVVKDPLLQSLKQPGGFRRYHVLTKAARQGKQPNFVTSSFVEFLCLYGHFGGEDLSDDDETSSDDEYSSSDEEIDSDEAEQEGSVMAYRGQMFNNTQYMTTNHSNSHKNGKTPELPSAQESDTSLPGLPLPATSDSRKSASTSGYKSFPALNGHHQPVQYRHLHARETMPLLSRSRPGQTLQGKATPGKAMFLLLKSFVTTGIMFLPKAFYNGGLLFSMVAITMWAWISLWSFLLLVQTRLVVPASFGDMGGVLYGSKMRMAVLVAITLSQIGFVCAYMVFVAENLQSLVLTFSRCRVLIPMHLLILAQSFAFIPLAMIRKIHRLSVFALIADVFIVIGLAYLFYYDFKELFTVGMANVAMWNPSHFPLFVGTAAFTYEGIGLVIPITESMKEPQKFPTVLRRAIFFITLLFISMGAISYLAFGEDVQTIILLNLPSNDPVVSSIQTLYSLAICLSIPLQLFPAIRIMENGLFTTRSGKNNAVVKWQKNVFRVLIVFLCAWIAIVGSKDKLDKFVSLIGALFCIPLCFIFPPLFHLRALSLPSARRLANYALITFGILCMFGIAYATLSQWNSAAVLDPVKQCITRRTLFALLGSIFTLFAFLLQLFVLIGQLSNRAFLRDLYFAQVMQPSQDRVYNFNLWNYCTGNLAGQVQSCSKPRPAYNWAQTPGINQALSGQANSSVVSGIFLALFILYFISTGLSLIFWFISCPTCCVGRRGLGVSMSTLLFINFLILLVCLILALVVSLRGIRLLTGADSSWLGHAGNSMWITIGGVVSLFLAFLFYSLASCCYRPRPRRQIEPDYKGGHESMRSPYVPPAHPFYDQQQQQQQGRLFQQPYTHPDSAGAQYTPAMQHQQWPQGGYETQPQQEGATYQTPVGAGQDGQAPEANRQQTV</sequence>
<feature type="transmembrane region" description="Helical" evidence="7">
    <location>
        <begin position="403"/>
        <end position="421"/>
    </location>
</feature>
<evidence type="ECO:0000256" key="2">
    <source>
        <dbReference type="ARBA" id="ARBA00008066"/>
    </source>
</evidence>
<gene>
    <name evidence="9" type="primary">AVT3_3</name>
    <name evidence="9" type="ORF">EC973_001590</name>
</gene>
<dbReference type="PANTHER" id="PTHR22950:SF666">
    <property type="entry name" value="VACUOLAR AMINO ACID TRANSPORTER 4"/>
    <property type="match status" value="1"/>
</dbReference>
<dbReference type="Pfam" id="PF06687">
    <property type="entry name" value="SUR7"/>
    <property type="match status" value="1"/>
</dbReference>
<keyword evidence="3 7" id="KW-0812">Transmembrane</keyword>
<keyword evidence="5 7" id="KW-0472">Membrane</keyword>
<evidence type="ECO:0000256" key="7">
    <source>
        <dbReference type="SAM" id="Phobius"/>
    </source>
</evidence>
<feature type="transmembrane region" description="Helical" evidence="7">
    <location>
        <begin position="691"/>
        <end position="713"/>
    </location>
</feature>
<keyword evidence="4 7" id="KW-1133">Transmembrane helix</keyword>
<feature type="region of interest" description="Disordered" evidence="6">
    <location>
        <begin position="28"/>
        <end position="65"/>
    </location>
</feature>
<evidence type="ECO:0000313" key="10">
    <source>
        <dbReference type="Proteomes" id="UP000605846"/>
    </source>
</evidence>
<evidence type="ECO:0000256" key="1">
    <source>
        <dbReference type="ARBA" id="ARBA00004141"/>
    </source>
</evidence>
<keyword evidence="10" id="KW-1185">Reference proteome</keyword>
<feature type="region of interest" description="Disordered" evidence="6">
    <location>
        <begin position="157"/>
        <end position="184"/>
    </location>
</feature>
<dbReference type="GO" id="GO:0005886">
    <property type="term" value="C:plasma membrane"/>
    <property type="evidence" value="ECO:0007669"/>
    <property type="project" value="InterPro"/>
</dbReference>
<feature type="transmembrane region" description="Helical" evidence="7">
    <location>
        <begin position="870"/>
        <end position="890"/>
    </location>
</feature>
<feature type="compositionally biased region" description="Basic residues" evidence="6">
    <location>
        <begin position="45"/>
        <end position="54"/>
    </location>
</feature>
<reference evidence="9" key="1">
    <citation type="submission" date="2020-01" db="EMBL/GenBank/DDBJ databases">
        <title>Genome Sequencing of Three Apophysomyces-Like Fungal Strains Confirms a Novel Fungal Genus in the Mucoromycota with divergent Burkholderia-like Endosymbiotic Bacteria.</title>
        <authorList>
            <person name="Stajich J.E."/>
            <person name="Macias A.M."/>
            <person name="Carter-House D."/>
            <person name="Lovett B."/>
            <person name="Kasson L.R."/>
            <person name="Berry K."/>
            <person name="Grigoriev I."/>
            <person name="Chang Y."/>
            <person name="Spatafora J."/>
            <person name="Kasson M.T."/>
        </authorList>
    </citation>
    <scope>NUCLEOTIDE SEQUENCE</scope>
    <source>
        <strain evidence="9">NRRL A-21654</strain>
    </source>
</reference>
<feature type="domain" description="Amino acid transporter transmembrane" evidence="8">
    <location>
        <begin position="287"/>
        <end position="671"/>
    </location>
</feature>
<dbReference type="PANTHER" id="PTHR22950">
    <property type="entry name" value="AMINO ACID TRANSPORTER"/>
    <property type="match status" value="1"/>
</dbReference>
<comment type="similarity">
    <text evidence="2">Belongs to the amino acid/polyamine transporter 2 family.</text>
</comment>
<feature type="transmembrane region" description="Helical" evidence="7">
    <location>
        <begin position="785"/>
        <end position="810"/>
    </location>
</feature>
<feature type="transmembrane region" description="Helical" evidence="7">
    <location>
        <begin position="319"/>
        <end position="341"/>
    </location>
</feature>
<dbReference type="Pfam" id="PF01490">
    <property type="entry name" value="Aa_trans"/>
    <property type="match status" value="1"/>
</dbReference>
<feature type="region of interest" description="Disordered" evidence="6">
    <location>
        <begin position="903"/>
        <end position="997"/>
    </location>
</feature>
<dbReference type="InterPro" id="IPR009571">
    <property type="entry name" value="SUR7/Rim9-like_fungi"/>
</dbReference>
<evidence type="ECO:0000256" key="3">
    <source>
        <dbReference type="ARBA" id="ARBA00022692"/>
    </source>
</evidence>
<dbReference type="AlphaFoldDB" id="A0A8H7ENF0"/>
<evidence type="ECO:0000259" key="8">
    <source>
        <dbReference type="Pfam" id="PF01490"/>
    </source>
</evidence>
<feature type="compositionally biased region" description="Polar residues" evidence="6">
    <location>
        <begin position="953"/>
        <end position="978"/>
    </location>
</feature>
<dbReference type="GO" id="GO:0005774">
    <property type="term" value="C:vacuolar membrane"/>
    <property type="evidence" value="ECO:0007669"/>
    <property type="project" value="TreeGrafter"/>
</dbReference>
<dbReference type="EMBL" id="JABAYA010000139">
    <property type="protein sequence ID" value="KAF7723806.1"/>
    <property type="molecule type" value="Genomic_DNA"/>
</dbReference>
<feature type="transmembrane region" description="Helical" evidence="7">
    <location>
        <begin position="362"/>
        <end position="383"/>
    </location>
</feature>
<evidence type="ECO:0000313" key="9">
    <source>
        <dbReference type="EMBL" id="KAF7723806.1"/>
    </source>
</evidence>